<dbReference type="GO" id="GO:0016020">
    <property type="term" value="C:membrane"/>
    <property type="evidence" value="ECO:0007669"/>
    <property type="project" value="UniProtKB-SubCell"/>
</dbReference>
<dbReference type="Proteomes" id="UP000288805">
    <property type="component" value="Unassembled WGS sequence"/>
</dbReference>
<feature type="region of interest" description="Disordered" evidence="6">
    <location>
        <begin position="564"/>
        <end position="587"/>
    </location>
</feature>
<feature type="transmembrane region" description="Helical" evidence="7">
    <location>
        <begin position="144"/>
        <end position="163"/>
    </location>
</feature>
<keyword evidence="3 7" id="KW-0812">Transmembrane</keyword>
<dbReference type="InterPro" id="IPR000109">
    <property type="entry name" value="POT_fam"/>
</dbReference>
<feature type="compositionally biased region" description="Basic and acidic residues" evidence="6">
    <location>
        <begin position="566"/>
        <end position="587"/>
    </location>
</feature>
<comment type="subcellular location">
    <subcellularLocation>
        <location evidence="1">Membrane</location>
        <topology evidence="1">Multi-pass membrane protein</topology>
    </subcellularLocation>
</comment>
<evidence type="ECO:0000256" key="5">
    <source>
        <dbReference type="ARBA" id="ARBA00023136"/>
    </source>
</evidence>
<dbReference type="PANTHER" id="PTHR11654">
    <property type="entry name" value="OLIGOPEPTIDE TRANSPORTER-RELATED"/>
    <property type="match status" value="1"/>
</dbReference>
<dbReference type="GO" id="GO:0022857">
    <property type="term" value="F:transmembrane transporter activity"/>
    <property type="evidence" value="ECO:0007669"/>
    <property type="project" value="InterPro"/>
</dbReference>
<evidence type="ECO:0000256" key="3">
    <source>
        <dbReference type="ARBA" id="ARBA00022692"/>
    </source>
</evidence>
<reference evidence="8 9" key="1">
    <citation type="journal article" date="2018" name="PLoS Genet.">
        <title>Population sequencing reveals clonal diversity and ancestral inbreeding in the grapevine cultivar Chardonnay.</title>
        <authorList>
            <person name="Roach M.J."/>
            <person name="Johnson D.L."/>
            <person name="Bohlmann J."/>
            <person name="van Vuuren H.J."/>
            <person name="Jones S.J."/>
            <person name="Pretorius I.S."/>
            <person name="Schmidt S.A."/>
            <person name="Borneman A.R."/>
        </authorList>
    </citation>
    <scope>NUCLEOTIDE SEQUENCE [LARGE SCALE GENOMIC DNA]</scope>
    <source>
        <strain evidence="9">cv. Chardonnay</strain>
        <tissue evidence="8">Leaf</tissue>
    </source>
</reference>
<dbReference type="Pfam" id="PF00854">
    <property type="entry name" value="PTR2"/>
    <property type="match status" value="1"/>
</dbReference>
<evidence type="ECO:0000313" key="8">
    <source>
        <dbReference type="EMBL" id="RVX11184.1"/>
    </source>
</evidence>
<organism evidence="8 9">
    <name type="scientific">Vitis vinifera</name>
    <name type="common">Grape</name>
    <dbReference type="NCBI Taxonomy" id="29760"/>
    <lineage>
        <taxon>Eukaryota</taxon>
        <taxon>Viridiplantae</taxon>
        <taxon>Streptophyta</taxon>
        <taxon>Embryophyta</taxon>
        <taxon>Tracheophyta</taxon>
        <taxon>Spermatophyta</taxon>
        <taxon>Magnoliopsida</taxon>
        <taxon>eudicotyledons</taxon>
        <taxon>Gunneridae</taxon>
        <taxon>Pentapetalae</taxon>
        <taxon>rosids</taxon>
        <taxon>Vitales</taxon>
        <taxon>Vitaceae</taxon>
        <taxon>Viteae</taxon>
        <taxon>Vitis</taxon>
    </lineage>
</organism>
<feature type="transmembrane region" description="Helical" evidence="7">
    <location>
        <begin position="335"/>
        <end position="358"/>
    </location>
</feature>
<dbReference type="EMBL" id="QGNW01000032">
    <property type="protein sequence ID" value="RVX11184.1"/>
    <property type="molecule type" value="Genomic_DNA"/>
</dbReference>
<feature type="transmembrane region" description="Helical" evidence="7">
    <location>
        <begin position="218"/>
        <end position="236"/>
    </location>
</feature>
<feature type="transmembrane region" description="Helical" evidence="7">
    <location>
        <begin position="449"/>
        <end position="470"/>
    </location>
</feature>
<feature type="transmembrane region" description="Helical" evidence="7">
    <location>
        <begin position="99"/>
        <end position="124"/>
    </location>
</feature>
<feature type="transmembrane region" description="Helical" evidence="7">
    <location>
        <begin position="412"/>
        <end position="429"/>
    </location>
</feature>
<gene>
    <name evidence="8" type="primary">NPF6.2_2</name>
    <name evidence="8" type="ORF">CK203_013247</name>
</gene>
<dbReference type="AlphaFoldDB" id="A0A438JQG5"/>
<dbReference type="SUPFAM" id="SSF103473">
    <property type="entry name" value="MFS general substrate transporter"/>
    <property type="match status" value="1"/>
</dbReference>
<feature type="transmembrane region" description="Helical" evidence="7">
    <location>
        <begin position="491"/>
        <end position="511"/>
    </location>
</feature>
<evidence type="ECO:0000256" key="4">
    <source>
        <dbReference type="ARBA" id="ARBA00022989"/>
    </source>
</evidence>
<sequence>MEMETEERKALVLDAYDNKGAPADRAQTGGWVSAATILGIEVSERFTTMGIAVNLVTYLDNTMHQPSATSSTIVANFSGVSFLLCLLGGCVADSFLGRYWTIAIFAVIEALGACVLAISATLSHLRPPPCNPSVAIKCVKANNLQMGVFFLGLFAMALGIGGVKSSVSALGTDQFDQADEKEKTQMEYFFNRFYFLINIGTILAVTLLVYIQDEVSRGVGYGICSAAMLMAVIVFLSRTRRYRYKKLTGSPLIQVIQVIVAAIKKRKLEFPSDLSLLYEDSSAKSKICSTDQFRWLDKATIRSDGDLGKNGSETPNPWRLSTVTRVEELKMMIRLLPIWATTIIFWCVHAQVITFSVQQAASMDRSIGKFHVPAASFSVFFIGATMITLALYDRLVMKKSRGSRGLTNLQKIGLGLAISVIAMAVAAAMEQKRLKVIRANRTTPTSTLPLTAFILIPQFAIVGIAEAFMYSGQLAFFISEAPKGMKAISNSLFLTTISFGYFVTTILVDLIKKITPGKDGGHGWLAPKINDSRLDYFYALISVLSFINLGLYLVCARWYKPNSSENAKDSDVNASHDEEKPQDVSNS</sequence>
<feature type="transmembrane region" description="Helical" evidence="7">
    <location>
        <begin position="370"/>
        <end position="392"/>
    </location>
</feature>
<dbReference type="InterPro" id="IPR036259">
    <property type="entry name" value="MFS_trans_sf"/>
</dbReference>
<evidence type="ECO:0000256" key="1">
    <source>
        <dbReference type="ARBA" id="ARBA00004141"/>
    </source>
</evidence>
<dbReference type="Gene3D" id="1.20.1250.20">
    <property type="entry name" value="MFS general substrate transporter like domains"/>
    <property type="match status" value="1"/>
</dbReference>
<evidence type="ECO:0000256" key="6">
    <source>
        <dbReference type="SAM" id="MobiDB-lite"/>
    </source>
</evidence>
<keyword evidence="5 7" id="KW-0472">Membrane</keyword>
<evidence type="ECO:0000256" key="7">
    <source>
        <dbReference type="SAM" id="Phobius"/>
    </source>
</evidence>
<feature type="transmembrane region" description="Helical" evidence="7">
    <location>
        <begin position="73"/>
        <end position="92"/>
    </location>
</feature>
<keyword evidence="4 7" id="KW-1133">Transmembrane helix</keyword>
<evidence type="ECO:0000256" key="2">
    <source>
        <dbReference type="ARBA" id="ARBA00005982"/>
    </source>
</evidence>
<comment type="similarity">
    <text evidence="2">Belongs to the major facilitator superfamily. Proton-dependent oligopeptide transporter (POT/PTR) (TC 2.A.17) family.</text>
</comment>
<comment type="caution">
    <text evidence="8">The sequence shown here is derived from an EMBL/GenBank/DDBJ whole genome shotgun (WGS) entry which is preliminary data.</text>
</comment>
<evidence type="ECO:0000313" key="9">
    <source>
        <dbReference type="Proteomes" id="UP000288805"/>
    </source>
</evidence>
<proteinExistence type="inferred from homology"/>
<feature type="transmembrane region" description="Helical" evidence="7">
    <location>
        <begin position="193"/>
        <end position="212"/>
    </location>
</feature>
<name>A0A438JQG5_VITVI</name>
<protein>
    <submittedName>
        <fullName evidence="8">Protein NRT1/ PTR family 6.2</fullName>
    </submittedName>
</protein>
<feature type="transmembrane region" description="Helical" evidence="7">
    <location>
        <begin position="536"/>
        <end position="559"/>
    </location>
</feature>
<accession>A0A438JQG5</accession>